<dbReference type="Proteomes" id="UP000095192">
    <property type="component" value="Unassembled WGS sequence"/>
</dbReference>
<organism evidence="1 2">
    <name type="scientific">Cyclospora cayetanensis</name>
    <dbReference type="NCBI Taxonomy" id="88456"/>
    <lineage>
        <taxon>Eukaryota</taxon>
        <taxon>Sar</taxon>
        <taxon>Alveolata</taxon>
        <taxon>Apicomplexa</taxon>
        <taxon>Conoidasida</taxon>
        <taxon>Coccidia</taxon>
        <taxon>Eucoccidiorida</taxon>
        <taxon>Eimeriorina</taxon>
        <taxon>Eimeriidae</taxon>
        <taxon>Cyclospora</taxon>
    </lineage>
</organism>
<dbReference type="InParanoid" id="A0A1D3D3X1"/>
<sequence>MERYISSRNLSEYCKHQEENRHFQQTKPEALLNFKRLLLSPQRQEREASHGSDSAARGRSLVYLRFHLDLLKKGFPHEKPWDLEYKYKSKNPQIVNTAGVNNLGGFDASSTLTYTAGDATAEVKVLSAGRSYVDLSYKIPQFPSLILSTKYERKGEKTTADAFDFSTEYVAPRFHSILNVSPILRTFTSSGTFTYERFRFGGEVSGKLDASGMKYAVGASYTAPTTGGKGGCWMAAVRTAPTCNMMFGKILGSVNGKSLDGRGAEVAAEIEYSIPDNKSNITFGGMWYMNDEKDTLVKSKISQNGLLAVAVTHKLCGYLHATVGTQLDVSKGQSPENVKYGVKIDVSS</sequence>
<dbReference type="FunCoup" id="A0A1D3D3X1">
    <property type="interactions" value="42"/>
</dbReference>
<reference evidence="1 2" key="1">
    <citation type="journal article" date="2016" name="BMC Genomics">
        <title>Comparative genomics reveals Cyclospora cayetanensis possesses coccidia-like metabolism and invasion components but unique surface antigens.</title>
        <authorList>
            <person name="Liu S."/>
            <person name="Wang L."/>
            <person name="Zheng H."/>
            <person name="Xu Z."/>
            <person name="Roellig D.M."/>
            <person name="Li N."/>
            <person name="Frace M.A."/>
            <person name="Tang K."/>
            <person name="Arrowood M.J."/>
            <person name="Moss D.M."/>
            <person name="Zhang L."/>
            <person name="Feng Y."/>
            <person name="Xiao L."/>
        </authorList>
    </citation>
    <scope>NUCLEOTIDE SEQUENCE [LARGE SCALE GENOMIC DNA]</scope>
    <source>
        <strain evidence="1 2">CHN_HEN01</strain>
    </source>
</reference>
<dbReference type="InterPro" id="IPR023614">
    <property type="entry name" value="Porin_dom_sf"/>
</dbReference>
<name>A0A1D3D3X1_9EIME</name>
<dbReference type="AlphaFoldDB" id="A0A1D3D3X1"/>
<dbReference type="EMBL" id="JROU02000840">
    <property type="protein sequence ID" value="OEH78163.1"/>
    <property type="molecule type" value="Genomic_DNA"/>
</dbReference>
<gene>
    <name evidence="1" type="ORF">cyc_02478</name>
</gene>
<comment type="caution">
    <text evidence="1">The sequence shown here is derived from an EMBL/GenBank/DDBJ whole genome shotgun (WGS) entry which is preliminary data.</text>
</comment>
<accession>A0A1D3D3X1</accession>
<evidence type="ECO:0000313" key="2">
    <source>
        <dbReference type="Proteomes" id="UP000095192"/>
    </source>
</evidence>
<dbReference type="PANTHER" id="PTHR11743:SF70">
    <property type="entry name" value="GH26960P-RELATED"/>
    <property type="match status" value="1"/>
</dbReference>
<dbReference type="VEuPathDB" id="ToxoDB:LOC34619324"/>
<dbReference type="InterPro" id="IPR001925">
    <property type="entry name" value="Porin_Euk"/>
</dbReference>
<proteinExistence type="predicted"/>
<dbReference type="VEuPathDB" id="ToxoDB:cyc_02478"/>
<dbReference type="GO" id="GO:0005741">
    <property type="term" value="C:mitochondrial outer membrane"/>
    <property type="evidence" value="ECO:0007669"/>
    <property type="project" value="InterPro"/>
</dbReference>
<dbReference type="Pfam" id="PF01459">
    <property type="entry name" value="Porin_3"/>
    <property type="match status" value="1"/>
</dbReference>
<dbReference type="GO" id="GO:0008308">
    <property type="term" value="F:voltage-gated monoatomic anion channel activity"/>
    <property type="evidence" value="ECO:0007669"/>
    <property type="project" value="InterPro"/>
</dbReference>
<keyword evidence="2" id="KW-1185">Reference proteome</keyword>
<dbReference type="InterPro" id="IPR027246">
    <property type="entry name" value="Porin_Euk/Tom40"/>
</dbReference>
<protein>
    <submittedName>
        <fullName evidence="1">Porin</fullName>
    </submittedName>
</protein>
<dbReference type="Gene3D" id="2.40.160.10">
    <property type="entry name" value="Porin"/>
    <property type="match status" value="1"/>
</dbReference>
<evidence type="ECO:0000313" key="1">
    <source>
        <dbReference type="EMBL" id="OEH78163.1"/>
    </source>
</evidence>
<dbReference type="PANTHER" id="PTHR11743">
    <property type="entry name" value="VOLTAGE-DEPENDENT ANION-SELECTIVE CHANNEL"/>
    <property type="match status" value="1"/>
</dbReference>